<evidence type="ECO:0000256" key="2">
    <source>
        <dbReference type="ARBA" id="ARBA00023125"/>
    </source>
</evidence>
<feature type="domain" description="Tyr recombinase" evidence="4">
    <location>
        <begin position="216"/>
        <end position="392"/>
    </location>
</feature>
<dbReference type="OrthoDB" id="996614at2"/>
<dbReference type="PANTHER" id="PTHR30349:SF64">
    <property type="entry name" value="PROPHAGE INTEGRASE INTD-RELATED"/>
    <property type="match status" value="1"/>
</dbReference>
<dbReference type="Pfam" id="PF13102">
    <property type="entry name" value="Phage_int_SAM_5"/>
    <property type="match status" value="1"/>
</dbReference>
<comment type="similarity">
    <text evidence="1">Belongs to the 'phage' integrase family.</text>
</comment>
<dbReference type="Pfam" id="PF00589">
    <property type="entry name" value="Phage_integrase"/>
    <property type="match status" value="1"/>
</dbReference>
<evidence type="ECO:0000313" key="5">
    <source>
        <dbReference type="EMBL" id="TFU87202.1"/>
    </source>
</evidence>
<dbReference type="GO" id="GO:0006310">
    <property type="term" value="P:DNA recombination"/>
    <property type="evidence" value="ECO:0007669"/>
    <property type="project" value="UniProtKB-KW"/>
</dbReference>
<evidence type="ECO:0000259" key="4">
    <source>
        <dbReference type="PROSITE" id="PS51898"/>
    </source>
</evidence>
<name>A0A4Y9IJA3_9BACT</name>
<comment type="caution">
    <text evidence="5">The sequence shown here is derived from an EMBL/GenBank/DDBJ whole genome shotgun (WGS) entry which is preliminary data.</text>
</comment>
<dbReference type="Gene3D" id="1.10.443.10">
    <property type="entry name" value="Intergrase catalytic core"/>
    <property type="match status" value="1"/>
</dbReference>
<dbReference type="InterPro" id="IPR010998">
    <property type="entry name" value="Integrase_recombinase_N"/>
</dbReference>
<dbReference type="Pfam" id="PF17293">
    <property type="entry name" value="Arm-DNA-bind_5"/>
    <property type="match status" value="1"/>
</dbReference>
<dbReference type="Proteomes" id="UP000298285">
    <property type="component" value="Unassembled WGS sequence"/>
</dbReference>
<dbReference type="InterPro" id="IPR011010">
    <property type="entry name" value="DNA_brk_join_enz"/>
</dbReference>
<dbReference type="RefSeq" id="WP_135106467.1">
    <property type="nucleotide sequence ID" value="NZ_JADGKW010000005.1"/>
</dbReference>
<proteinExistence type="inferred from homology"/>
<evidence type="ECO:0000313" key="6">
    <source>
        <dbReference type="Proteomes" id="UP000298285"/>
    </source>
</evidence>
<dbReference type="Gene3D" id="1.10.150.130">
    <property type="match status" value="1"/>
</dbReference>
<dbReference type="SUPFAM" id="SSF56349">
    <property type="entry name" value="DNA breaking-rejoining enzymes"/>
    <property type="match status" value="1"/>
</dbReference>
<gene>
    <name evidence="5" type="ORF">E4T88_13945</name>
</gene>
<dbReference type="GO" id="GO:0015074">
    <property type="term" value="P:DNA integration"/>
    <property type="evidence" value="ECO:0007669"/>
    <property type="project" value="InterPro"/>
</dbReference>
<reference evidence="5 6" key="1">
    <citation type="submission" date="2019-03" db="EMBL/GenBank/DDBJ databases">
        <title>Diversity of the mouse oral microbiome.</title>
        <authorList>
            <person name="Joseph S."/>
            <person name="Aduse-Opoku J."/>
            <person name="Curtis M."/>
            <person name="Wade W."/>
            <person name="Hashim A."/>
        </authorList>
    </citation>
    <scope>NUCLEOTIDE SEQUENCE [LARGE SCALE GENOMIC DNA]</scope>
    <source>
        <strain evidence="5 6">P11</strain>
    </source>
</reference>
<dbReference type="CDD" id="cd01185">
    <property type="entry name" value="INTN1_C_like"/>
    <property type="match status" value="1"/>
</dbReference>
<dbReference type="InterPro" id="IPR035386">
    <property type="entry name" value="Arm-DNA-bind_5"/>
</dbReference>
<dbReference type="InterPro" id="IPR002104">
    <property type="entry name" value="Integrase_catalytic"/>
</dbReference>
<dbReference type="InterPro" id="IPR013762">
    <property type="entry name" value="Integrase-like_cat_sf"/>
</dbReference>
<evidence type="ECO:0000256" key="1">
    <source>
        <dbReference type="ARBA" id="ARBA00008857"/>
    </source>
</evidence>
<dbReference type="InterPro" id="IPR050090">
    <property type="entry name" value="Tyrosine_recombinase_XerCD"/>
</dbReference>
<dbReference type="PROSITE" id="PS51898">
    <property type="entry name" value="TYR_RECOMBINASE"/>
    <property type="match status" value="1"/>
</dbReference>
<dbReference type="AlphaFoldDB" id="A0A4Y9IJA3"/>
<keyword evidence="3" id="KW-0233">DNA recombination</keyword>
<evidence type="ECO:0000256" key="3">
    <source>
        <dbReference type="ARBA" id="ARBA00023172"/>
    </source>
</evidence>
<dbReference type="GO" id="GO:0003677">
    <property type="term" value="F:DNA binding"/>
    <property type="evidence" value="ECO:0007669"/>
    <property type="project" value="UniProtKB-KW"/>
</dbReference>
<protein>
    <submittedName>
        <fullName evidence="5">Site-specific integrase</fullName>
    </submittedName>
</protein>
<dbReference type="EMBL" id="SPPK01000005">
    <property type="protein sequence ID" value="TFU87202.1"/>
    <property type="molecule type" value="Genomic_DNA"/>
</dbReference>
<dbReference type="PANTHER" id="PTHR30349">
    <property type="entry name" value="PHAGE INTEGRASE-RELATED"/>
    <property type="match status" value="1"/>
</dbReference>
<organism evidence="5 6">
    <name type="scientific">Dysgonomonas mossii</name>
    <dbReference type="NCBI Taxonomy" id="163665"/>
    <lineage>
        <taxon>Bacteria</taxon>
        <taxon>Pseudomonadati</taxon>
        <taxon>Bacteroidota</taxon>
        <taxon>Bacteroidia</taxon>
        <taxon>Bacteroidales</taxon>
        <taxon>Dysgonomonadaceae</taxon>
        <taxon>Dysgonomonas</taxon>
    </lineage>
</organism>
<dbReference type="InterPro" id="IPR025269">
    <property type="entry name" value="SAM-like_dom"/>
</dbReference>
<keyword evidence="2" id="KW-0238">DNA-binding</keyword>
<sequence length="396" mass="46740">MKETFRTLFFIRKNQLKDNGLATIMIRITINGKQIEFSSKLEIDPIAWSQKENRAIHEPFLYINELLQEIRAKIKDFYFNLLSRHQSVSPARLKQAYLGNDNEMLLSYQFKEQIKIFRSKNGRNISAVTADCYKLTHRRINEFLLKKYKRKDILIQDIDLVFLECFYTYLREEHNCSNNTSIKYMKRFAAILNFAEKIGLLKINPFGLFRFHIEKKYPVYLTEDEVDLIAGKTFMTERLNRVKDIFVFCCWTGISYRDVCNLRISDIECRNKQYWLVVTRQKTHNISQIPLLDVPLKILEKYHPNFNMDSSDKSIFSISSNQRVNEYLKEITNICGIRKNIGFHCSRHTFATLALNKGVSLESVSKILGHTNIRTTMIYANVTNQKIELEMKKMRG</sequence>
<accession>A0A4Y9IJA3</accession>